<proteinExistence type="predicted"/>
<accession>A0A5N6A4T0</accession>
<dbReference type="AlphaFoldDB" id="A0A5N6A4T0"/>
<dbReference type="RefSeq" id="WP_139670509.1">
    <property type="nucleotide sequence ID" value="NZ_VDLY02000013.1"/>
</dbReference>
<evidence type="ECO:0000313" key="1">
    <source>
        <dbReference type="EMBL" id="KAB8162926.1"/>
    </source>
</evidence>
<evidence type="ECO:0000313" key="2">
    <source>
        <dbReference type="Proteomes" id="UP000314251"/>
    </source>
</evidence>
<keyword evidence="2" id="KW-1185">Reference proteome</keyword>
<name>A0A5N6A4T0_9ACTN</name>
<gene>
    <name evidence="1" type="ORF">FH607_020010</name>
</gene>
<dbReference type="Proteomes" id="UP000314251">
    <property type="component" value="Unassembled WGS sequence"/>
</dbReference>
<dbReference type="EMBL" id="VDLY02000013">
    <property type="protein sequence ID" value="KAB8162926.1"/>
    <property type="molecule type" value="Genomic_DNA"/>
</dbReference>
<organism evidence="1 2">
    <name type="scientific">Streptomyces mimosae</name>
    <dbReference type="NCBI Taxonomy" id="2586635"/>
    <lineage>
        <taxon>Bacteria</taxon>
        <taxon>Bacillati</taxon>
        <taxon>Actinomycetota</taxon>
        <taxon>Actinomycetes</taxon>
        <taxon>Kitasatosporales</taxon>
        <taxon>Streptomycetaceae</taxon>
        <taxon>Streptomyces</taxon>
    </lineage>
</organism>
<sequence length="133" mass="13245">MSLYDEVVTVPTLAPATLTAGAATGSTVDRAINGGMADAVVVVTAGAVEDGTHTVAVQDSANGSTGWTAVPAGQLRGTVPVIDDGGADTVYEIGVVHSRRYLRVVVTTAGATDGAVVAAAVLLGRPRYAPVAR</sequence>
<dbReference type="OrthoDB" id="4211143at2"/>
<protein>
    <submittedName>
        <fullName evidence="1">Uncharacterized protein</fullName>
    </submittedName>
</protein>
<comment type="caution">
    <text evidence="1">The sequence shown here is derived from an EMBL/GenBank/DDBJ whole genome shotgun (WGS) entry which is preliminary data.</text>
</comment>
<reference evidence="1" key="1">
    <citation type="submission" date="2019-10" db="EMBL/GenBank/DDBJ databases">
        <title>Nonomuraea sp. nov., isolated from Phyllanthus amarus.</title>
        <authorList>
            <person name="Klykleung N."/>
            <person name="Tanasupawat S."/>
        </authorList>
    </citation>
    <scope>NUCLEOTIDE SEQUENCE [LARGE SCALE GENOMIC DNA]</scope>
    <source>
        <strain evidence="1">3MP-10</strain>
    </source>
</reference>